<keyword evidence="9" id="KW-0472">Membrane</keyword>
<accession>A0A061B0L9</accession>
<dbReference type="VEuPathDB" id="FungiDB:BON22_3061"/>
<evidence type="ECO:0000256" key="8">
    <source>
        <dbReference type="ARBA" id="ARBA00022989"/>
    </source>
</evidence>
<comment type="subcellular location">
    <subcellularLocation>
        <location evidence="11">Endoplasmic reticulum membrane</location>
        <topology evidence="11">Single-pass membrane protein</topology>
    </subcellularLocation>
    <subcellularLocation>
        <location evidence="1">Endoplasmic reticulum membrane</location>
        <topology evidence="1">Single-pass type III membrane protein</topology>
    </subcellularLocation>
</comment>
<organism evidence="12">
    <name type="scientific">Cyberlindnera fabianii</name>
    <name type="common">Yeast</name>
    <name type="synonym">Hansenula fabianii</name>
    <dbReference type="NCBI Taxonomy" id="36022"/>
    <lineage>
        <taxon>Eukaryota</taxon>
        <taxon>Fungi</taxon>
        <taxon>Dikarya</taxon>
        <taxon>Ascomycota</taxon>
        <taxon>Saccharomycotina</taxon>
        <taxon>Saccharomycetes</taxon>
        <taxon>Phaffomycetales</taxon>
        <taxon>Phaffomycetaceae</taxon>
        <taxon>Cyberlindnera</taxon>
    </lineage>
</organism>
<dbReference type="AlphaFoldDB" id="A0A061B0L9"/>
<evidence type="ECO:0000256" key="6">
    <source>
        <dbReference type="ARBA" id="ARBA00022692"/>
    </source>
</evidence>
<dbReference type="OrthoDB" id="5546453at2759"/>
<evidence type="ECO:0000256" key="2">
    <source>
        <dbReference type="ARBA" id="ARBA00004687"/>
    </source>
</evidence>
<evidence type="ECO:0000256" key="4">
    <source>
        <dbReference type="ARBA" id="ARBA00020410"/>
    </source>
</evidence>
<dbReference type="GO" id="GO:1990529">
    <property type="term" value="C:glycosylphosphatidylinositol-mannosyltransferase I complex"/>
    <property type="evidence" value="ECO:0007669"/>
    <property type="project" value="TreeGrafter"/>
</dbReference>
<dbReference type="PhylomeDB" id="A0A061B0L9"/>
<keyword evidence="6" id="KW-0812">Transmembrane</keyword>
<name>A0A061B0L9_CYBFA</name>
<dbReference type="UniPathway" id="UPA00196"/>
<dbReference type="GO" id="GO:0005789">
    <property type="term" value="C:endoplasmic reticulum membrane"/>
    <property type="evidence" value="ECO:0007669"/>
    <property type="project" value="UniProtKB-SubCell"/>
</dbReference>
<dbReference type="GO" id="GO:0000030">
    <property type="term" value="F:mannosyltransferase activity"/>
    <property type="evidence" value="ECO:0007669"/>
    <property type="project" value="TreeGrafter"/>
</dbReference>
<dbReference type="InterPro" id="IPR042322">
    <property type="entry name" value="Pbn1"/>
</dbReference>
<dbReference type="EMBL" id="LK052891">
    <property type="protein sequence ID" value="CDR41192.1"/>
    <property type="molecule type" value="Genomic_DNA"/>
</dbReference>
<comment type="function">
    <text evidence="11">Required for proper folding and/or the stability of a subset of proteins in the endoplasmic reticulum. Component of glycosylphosphatidylinositol-mannosyltransferase 1 which transfers the first of the 4 mannoses in the GPI-anchor precursors during GPI-anchor biosynthesis. Probably acts by stabilizing the mannosyltransferase GPI14.</text>
</comment>
<comment type="similarity">
    <text evidence="3 11">Belongs to the PIGX family.</text>
</comment>
<dbReference type="InterPro" id="IPR013233">
    <property type="entry name" value="PIG-X/PBN1"/>
</dbReference>
<evidence type="ECO:0000256" key="5">
    <source>
        <dbReference type="ARBA" id="ARBA00022502"/>
    </source>
</evidence>
<keyword evidence="5 11" id="KW-0337">GPI-anchor biosynthesis</keyword>
<evidence type="ECO:0000256" key="1">
    <source>
        <dbReference type="ARBA" id="ARBA00004643"/>
    </source>
</evidence>
<dbReference type="PANTHER" id="PTHR28533:SF1">
    <property type="entry name" value="PROTEIN PBN1"/>
    <property type="match status" value="1"/>
</dbReference>
<keyword evidence="7 11" id="KW-0256">Endoplasmic reticulum</keyword>
<evidence type="ECO:0000256" key="3">
    <source>
        <dbReference type="ARBA" id="ARBA00010345"/>
    </source>
</evidence>
<evidence type="ECO:0000256" key="11">
    <source>
        <dbReference type="RuleBase" id="RU366056"/>
    </source>
</evidence>
<evidence type="ECO:0000313" key="12">
    <source>
        <dbReference type="EMBL" id="CDR41192.1"/>
    </source>
</evidence>
<gene>
    <name evidence="12" type="ORF">CYFA0S_06e03576g</name>
</gene>
<evidence type="ECO:0000256" key="7">
    <source>
        <dbReference type="ARBA" id="ARBA00022824"/>
    </source>
</evidence>
<dbReference type="PANTHER" id="PTHR28533">
    <property type="entry name" value="PROTEIN PBN1"/>
    <property type="match status" value="1"/>
</dbReference>
<evidence type="ECO:0000256" key="10">
    <source>
        <dbReference type="ARBA" id="ARBA00023180"/>
    </source>
</evidence>
<reference evidence="12" key="1">
    <citation type="journal article" date="2014" name="Genome Announc.">
        <title>Genome sequence of the yeast Cyberlindnera fabianii (Hansenula fabianii).</title>
        <authorList>
            <person name="Freel K.C."/>
            <person name="Sarilar V."/>
            <person name="Neuveglise C."/>
            <person name="Devillers H."/>
            <person name="Friedrich A."/>
            <person name="Schacherer J."/>
        </authorList>
    </citation>
    <scope>NUCLEOTIDE SEQUENCE</scope>
    <source>
        <strain evidence="12">YJS4271</strain>
    </source>
</reference>
<sequence>MCNSEVLTLCSDQMGAFINKQFGVDFNNTNMISTATSASFHSSAQIKSSVFQIFLNNIADRLDRISFVQSFDIRFDEQRLIIEWVTEPYEANIRKSNIRKEVALFQANQLSIDDLELSGIRTVISEEEYIPPTKTLLIVKPRHQVDTKTTLNYTFDQPIGLHPTLLIKGLNTTTTPSPPFPECELFMYSGLPNTLFFDKYQYDTSRLSLLSAWGEDDLEAPEWKVARYGSAQLFHITNTTSDIELKLHSRYIIPSASSTFDLLTPEVFWACDADDYMEKEDRDRIDGNPFESYGLGYESFFEPSTVFYHLKKSQGKLEYTIPTGDKEDFPIIQKWTAAVVLIATFYLLWKLWKAFISLETKNGTEKKEK</sequence>
<comment type="pathway">
    <text evidence="2 11">Glycolipid biosynthesis; glycosylphosphatidylinositol-anchor biosynthesis.</text>
</comment>
<dbReference type="GO" id="GO:0006506">
    <property type="term" value="P:GPI anchor biosynthetic process"/>
    <property type="evidence" value="ECO:0007669"/>
    <property type="project" value="UniProtKB-UniPathway"/>
</dbReference>
<evidence type="ECO:0000256" key="9">
    <source>
        <dbReference type="ARBA" id="ARBA00023136"/>
    </source>
</evidence>
<keyword evidence="10" id="KW-0325">Glycoprotein</keyword>
<dbReference type="Pfam" id="PF08320">
    <property type="entry name" value="PIG-X"/>
    <property type="match status" value="1"/>
</dbReference>
<protein>
    <recommendedName>
        <fullName evidence="4 11">Protein PBN1</fullName>
    </recommendedName>
</protein>
<dbReference type="SMART" id="SM00780">
    <property type="entry name" value="PIG-X"/>
    <property type="match status" value="1"/>
</dbReference>
<proteinExistence type="inferred from homology"/>
<keyword evidence="8" id="KW-1133">Transmembrane helix</keyword>